<dbReference type="SMART" id="SM00357">
    <property type="entry name" value="CSP"/>
    <property type="match status" value="1"/>
</dbReference>
<dbReference type="PROSITE" id="PS51857">
    <property type="entry name" value="CSD_2"/>
    <property type="match status" value="1"/>
</dbReference>
<dbReference type="AlphaFoldDB" id="A0A0D9NUJ4"/>
<evidence type="ECO:0000259" key="2">
    <source>
        <dbReference type="PROSITE" id="PS51857"/>
    </source>
</evidence>
<name>A0A0D9NUJ4_METAN</name>
<dbReference type="EMBL" id="KE384738">
    <property type="protein sequence ID" value="KJK77458.1"/>
    <property type="molecule type" value="Genomic_DNA"/>
</dbReference>
<dbReference type="Proteomes" id="UP000054544">
    <property type="component" value="Unassembled WGS sequence"/>
</dbReference>
<evidence type="ECO:0000256" key="1">
    <source>
        <dbReference type="SAM" id="MobiDB-lite"/>
    </source>
</evidence>
<dbReference type="SUPFAM" id="SSF50249">
    <property type="entry name" value="Nucleic acid-binding proteins"/>
    <property type="match status" value="1"/>
</dbReference>
<organism evidence="3 4">
    <name type="scientific">Metarhizium anisopliae BRIP 53293</name>
    <dbReference type="NCBI Taxonomy" id="1291518"/>
    <lineage>
        <taxon>Eukaryota</taxon>
        <taxon>Fungi</taxon>
        <taxon>Dikarya</taxon>
        <taxon>Ascomycota</taxon>
        <taxon>Pezizomycotina</taxon>
        <taxon>Sordariomycetes</taxon>
        <taxon>Hypocreomycetidae</taxon>
        <taxon>Hypocreales</taxon>
        <taxon>Clavicipitaceae</taxon>
        <taxon>Metarhizium</taxon>
    </lineage>
</organism>
<dbReference type="InterPro" id="IPR019844">
    <property type="entry name" value="CSD_CS"/>
</dbReference>
<feature type="domain" description="CSD" evidence="2">
    <location>
        <begin position="178"/>
        <end position="242"/>
    </location>
</feature>
<dbReference type="GO" id="GO:0003676">
    <property type="term" value="F:nucleic acid binding"/>
    <property type="evidence" value="ECO:0007669"/>
    <property type="project" value="InterPro"/>
</dbReference>
<dbReference type="InterPro" id="IPR002059">
    <property type="entry name" value="CSP_DNA-bd"/>
</dbReference>
<gene>
    <name evidence="3" type="ORF">H634G_07197</name>
</gene>
<feature type="region of interest" description="Disordered" evidence="1">
    <location>
        <begin position="1"/>
        <end position="30"/>
    </location>
</feature>
<reference evidence="4" key="1">
    <citation type="journal article" date="2014" name="BMC Genomics">
        <title>The genome sequence of the biocontrol fungus Metarhizium anisopliae and comparative genomics of Metarhizium species.</title>
        <authorList>
            <person name="Pattemore J.A."/>
            <person name="Hane J.K."/>
            <person name="Williams A.H."/>
            <person name="Wilson B.A."/>
            <person name="Stodart B.J."/>
            <person name="Ash G.J."/>
        </authorList>
    </citation>
    <scope>NUCLEOTIDE SEQUENCE [LARGE SCALE GENOMIC DNA]</scope>
    <source>
        <strain evidence="4">BRIP 53293</strain>
    </source>
</reference>
<dbReference type="PANTHER" id="PTHR11544">
    <property type="entry name" value="COLD SHOCK DOMAIN CONTAINING PROTEINS"/>
    <property type="match status" value="1"/>
</dbReference>
<dbReference type="InterPro" id="IPR050181">
    <property type="entry name" value="Cold_shock_domain"/>
</dbReference>
<dbReference type="OrthoDB" id="422005at2759"/>
<dbReference type="PRINTS" id="PR00050">
    <property type="entry name" value="COLDSHOCK"/>
</dbReference>
<protein>
    <recommendedName>
        <fullName evidence="2">CSD domain-containing protein</fullName>
    </recommendedName>
</protein>
<dbReference type="PROSITE" id="PS00352">
    <property type="entry name" value="CSD_1"/>
    <property type="match status" value="1"/>
</dbReference>
<dbReference type="InterPro" id="IPR011129">
    <property type="entry name" value="CSD"/>
</dbReference>
<dbReference type="Gene3D" id="2.40.50.140">
    <property type="entry name" value="Nucleic acid-binding proteins"/>
    <property type="match status" value="1"/>
</dbReference>
<keyword evidence="4" id="KW-1185">Reference proteome</keyword>
<dbReference type="CDD" id="cd04458">
    <property type="entry name" value="CSP_CDS"/>
    <property type="match status" value="1"/>
</dbReference>
<evidence type="ECO:0000313" key="4">
    <source>
        <dbReference type="Proteomes" id="UP000054544"/>
    </source>
</evidence>
<dbReference type="STRING" id="1291518.A0A0D9NUJ4"/>
<evidence type="ECO:0000313" key="3">
    <source>
        <dbReference type="EMBL" id="KJK77458.1"/>
    </source>
</evidence>
<proteinExistence type="predicted"/>
<feature type="compositionally biased region" description="Basic and acidic residues" evidence="1">
    <location>
        <begin position="19"/>
        <end position="30"/>
    </location>
</feature>
<dbReference type="InterPro" id="IPR012340">
    <property type="entry name" value="NA-bd_OB-fold"/>
</dbReference>
<sequence>MKQNKGLLQRKTGVRTRTRAREGHEGGLNERGRLGEISRFERLACFVKASGTAFLRTTLAKDQKDTETVHYELAVACLDYLKGSFGNLAFLQYEATFWSTHMDKARSQMDDYGMTALALAAHNGHSTIAERLLQCEEIGIESLADSLIKALAPATSITTSEHQNFSPQRRTPATMSERQNGVVKWFNEEKGYGFITPESGPDLFVHFRAIEGSGFRSLKEGQAVTFEAVQGQKGMQADKVQVSN</sequence>
<accession>A0A0D9NUJ4</accession>
<dbReference type="Pfam" id="PF00313">
    <property type="entry name" value="CSD"/>
    <property type="match status" value="1"/>
</dbReference>